<dbReference type="PANTHER" id="PTHR24148">
    <property type="entry name" value="ANKYRIN REPEAT DOMAIN-CONTAINING PROTEIN 39 HOMOLOG-RELATED"/>
    <property type="match status" value="1"/>
</dbReference>
<dbReference type="OrthoDB" id="2157530at2759"/>
<dbReference type="Pfam" id="PF06985">
    <property type="entry name" value="HET"/>
    <property type="match status" value="1"/>
</dbReference>
<protein>
    <recommendedName>
        <fullName evidence="1">Heterokaryon incompatibility domain-containing protein</fullName>
    </recommendedName>
</protein>
<reference evidence="2" key="1">
    <citation type="journal article" date="2020" name="BMC Genomics">
        <title>Correction to: Identification and distribution of gene clusters required for synthesis of sphingolipid metabolism inhibitors in diverse species of the filamentous fungus Fusarium.</title>
        <authorList>
            <person name="Kim H.S."/>
            <person name="Lohmar J.M."/>
            <person name="Busman M."/>
            <person name="Brown D.W."/>
            <person name="Naumann T.A."/>
            <person name="Divon H.H."/>
            <person name="Lysoe E."/>
            <person name="Uhlig S."/>
            <person name="Proctor R.H."/>
        </authorList>
    </citation>
    <scope>NUCLEOTIDE SEQUENCE</scope>
    <source>
        <strain evidence="2">NRRL 45417</strain>
    </source>
</reference>
<dbReference type="InterPro" id="IPR010730">
    <property type="entry name" value="HET"/>
</dbReference>
<dbReference type="InterPro" id="IPR052895">
    <property type="entry name" value="HetReg/Transcr_Mod"/>
</dbReference>
<keyword evidence="3" id="KW-1185">Reference proteome</keyword>
<dbReference type="AlphaFoldDB" id="A0A8H4SZS2"/>
<dbReference type="PANTHER" id="PTHR24148:SF79">
    <property type="entry name" value="HETEROKARYON INCOMPATIBILITY DOMAIN-CONTAINING PROTEIN"/>
    <property type="match status" value="1"/>
</dbReference>
<accession>A0A8H4SZS2</accession>
<gene>
    <name evidence="2" type="ORF">FGADI_9547</name>
</gene>
<comment type="caution">
    <text evidence="2">The sequence shown here is derived from an EMBL/GenBank/DDBJ whole genome shotgun (WGS) entry which is preliminary data.</text>
</comment>
<evidence type="ECO:0000259" key="1">
    <source>
        <dbReference type="Pfam" id="PF06985"/>
    </source>
</evidence>
<dbReference type="Proteomes" id="UP000604273">
    <property type="component" value="Unassembled WGS sequence"/>
</dbReference>
<reference evidence="2" key="2">
    <citation type="submission" date="2020-05" db="EMBL/GenBank/DDBJ databases">
        <authorList>
            <person name="Kim H.-S."/>
            <person name="Proctor R.H."/>
            <person name="Brown D.W."/>
        </authorList>
    </citation>
    <scope>NUCLEOTIDE SEQUENCE</scope>
    <source>
        <strain evidence="2">NRRL 45417</strain>
    </source>
</reference>
<organism evidence="2 3">
    <name type="scientific">Fusarium gaditjirri</name>
    <dbReference type="NCBI Taxonomy" id="282569"/>
    <lineage>
        <taxon>Eukaryota</taxon>
        <taxon>Fungi</taxon>
        <taxon>Dikarya</taxon>
        <taxon>Ascomycota</taxon>
        <taxon>Pezizomycotina</taxon>
        <taxon>Sordariomycetes</taxon>
        <taxon>Hypocreomycetidae</taxon>
        <taxon>Hypocreales</taxon>
        <taxon>Nectriaceae</taxon>
        <taxon>Fusarium</taxon>
        <taxon>Fusarium nisikadoi species complex</taxon>
    </lineage>
</organism>
<sequence>MFSHSPLSQEAREIRVLRFSCAAAGRVDNGEPISLELQHVSLNDNVSYAAVSYTWGITTNPVEIKVNGCQFEITQNLHEALRQFRRDGIESWLWIDAICIEQSNDLEKSWQIMQMRETFSHAKIVYLWLGTGTIESDVTMDFISRVGPRAQSCDVTNLWNKMEIRREIESYIKQQPRPQETDGDTASESKLGPFFCDLLNEHALLAPSPLITGISNILQRDYWHRIWIIQEVALAKEALVVVGTKTVALEVFDATFTAIWYCMRSGLRRMHPEWYDFCKSLSIILYEIKSLYIRHHLRQIPAAQPVRLVDVLWETGAAPGRPHYSATDPRDILFGLLGILTEEQALGIRVDYTKSVAEVFTVLTRAMMSSEDEDHAPFDLDFCNPGQPTGYLPTWVPDWCKIGMWGVRTYRINHFGMYKATGRLSRQGRALTVKGDTNVLHRLGCQVDEITSVMHPPEWVQTTPYDPSELEDPDNWFRSIATFAGLGSESGPGEDYIWRTITHKTPPKLTRIPPQQRTSIIEGTCTLRRKIMRLQDVDARSLTDEEIEFIHHGPLYNNFGSNSGVLNDQQVAQFATSWRESLSRGNRNRTLFKTSKGMLGLGHVGIEVGDIVSLIWGVRSPIVLRQRCDGGFYFCGDAYVDGIMQGEYLENSPVEEEFCIY</sequence>
<proteinExistence type="predicted"/>
<dbReference type="Pfam" id="PF26639">
    <property type="entry name" value="Het-6_barrel"/>
    <property type="match status" value="1"/>
</dbReference>
<evidence type="ECO:0000313" key="3">
    <source>
        <dbReference type="Proteomes" id="UP000604273"/>
    </source>
</evidence>
<feature type="domain" description="Heterokaryon incompatibility" evidence="1">
    <location>
        <begin position="48"/>
        <end position="231"/>
    </location>
</feature>
<name>A0A8H4SZS2_9HYPO</name>
<evidence type="ECO:0000313" key="2">
    <source>
        <dbReference type="EMBL" id="KAF4948552.1"/>
    </source>
</evidence>
<dbReference type="EMBL" id="JABFAI010000259">
    <property type="protein sequence ID" value="KAF4948552.1"/>
    <property type="molecule type" value="Genomic_DNA"/>
</dbReference>